<name>A0A087AL51_9BIFI</name>
<comment type="caution">
    <text evidence="2">The sequence shown here is derived from an EMBL/GenBank/DDBJ whole genome shotgun (WGS) entry which is preliminary data.</text>
</comment>
<evidence type="ECO:0000256" key="1">
    <source>
        <dbReference type="SAM" id="MobiDB-lite"/>
    </source>
</evidence>
<dbReference type="Proteomes" id="UP000029046">
    <property type="component" value="Unassembled WGS sequence"/>
</dbReference>
<keyword evidence="3" id="KW-1185">Reference proteome</keyword>
<feature type="compositionally biased region" description="Polar residues" evidence="1">
    <location>
        <begin position="11"/>
        <end position="21"/>
    </location>
</feature>
<sequence>MIVRIGAEPKGSSTLGNQQDVTYPFGRNKRDLTNRHSSEPPCAFQAIILAASMTAA</sequence>
<reference evidence="2 3" key="1">
    <citation type="submission" date="2014-03" db="EMBL/GenBank/DDBJ databases">
        <title>Genomics of Bifidobacteria.</title>
        <authorList>
            <person name="Ventura M."/>
            <person name="Milani C."/>
            <person name="Lugli G.A."/>
        </authorList>
    </citation>
    <scope>NUCLEOTIDE SEQUENCE [LARGE SCALE GENOMIC DNA]</scope>
    <source>
        <strain evidence="2 3">LMG 11586</strain>
    </source>
</reference>
<evidence type="ECO:0000313" key="3">
    <source>
        <dbReference type="Proteomes" id="UP000029046"/>
    </source>
</evidence>
<dbReference type="AlphaFoldDB" id="A0A087AL51"/>
<evidence type="ECO:0000313" key="2">
    <source>
        <dbReference type="EMBL" id="KFI59501.1"/>
    </source>
</evidence>
<accession>A0A087AL51</accession>
<dbReference type="EMBL" id="JGYX01000008">
    <property type="protein sequence ID" value="KFI59501.1"/>
    <property type="molecule type" value="Genomic_DNA"/>
</dbReference>
<gene>
    <name evidence="2" type="ORF">BIGA_1779</name>
</gene>
<protein>
    <submittedName>
        <fullName evidence="2">Uncharacterized protein</fullName>
    </submittedName>
</protein>
<organism evidence="2 3">
    <name type="scientific">Bifidobacterium pullorum subsp. gallinarum</name>
    <dbReference type="NCBI Taxonomy" id="78344"/>
    <lineage>
        <taxon>Bacteria</taxon>
        <taxon>Bacillati</taxon>
        <taxon>Actinomycetota</taxon>
        <taxon>Actinomycetes</taxon>
        <taxon>Bifidobacteriales</taxon>
        <taxon>Bifidobacteriaceae</taxon>
        <taxon>Bifidobacterium</taxon>
    </lineage>
</organism>
<feature type="compositionally biased region" description="Basic and acidic residues" evidence="1">
    <location>
        <begin position="28"/>
        <end position="38"/>
    </location>
</feature>
<feature type="region of interest" description="Disordered" evidence="1">
    <location>
        <begin position="1"/>
        <end position="38"/>
    </location>
</feature>
<proteinExistence type="predicted"/>